<sequence>MKSILSVVWKYKGFTFLFFIFVAILMIIVHFLHNKLHNKQKKYIFTTAIFILSAVLFVMSMLSILNRFGLTLLMMFTFTFASAVICLAYSLILDIVNPIPQKKKSLEFRNIIEKFDRLVEESRSTKQ</sequence>
<name>D6SA75_FINMA</name>
<dbReference type="OrthoDB" id="9923836at2"/>
<proteinExistence type="predicted"/>
<gene>
    <name evidence="2" type="ORF">HMPREF0391_11347</name>
</gene>
<feature type="transmembrane region" description="Helical" evidence="1">
    <location>
        <begin position="71"/>
        <end position="96"/>
    </location>
</feature>
<dbReference type="AlphaFoldDB" id="D6SA75"/>
<dbReference type="HOGENOM" id="CLU_1967285_0_0_9"/>
<dbReference type="EMBL" id="ACHM02000003">
    <property type="protein sequence ID" value="EFH92375.1"/>
    <property type="molecule type" value="Genomic_DNA"/>
</dbReference>
<protein>
    <submittedName>
        <fullName evidence="2">Uncharacterized protein</fullName>
    </submittedName>
</protein>
<reference evidence="2" key="1">
    <citation type="submission" date="2010-05" db="EMBL/GenBank/DDBJ databases">
        <authorList>
            <person name="Muzny D."/>
            <person name="Qin X."/>
            <person name="Buhay C."/>
            <person name="Dugan-Rocha S."/>
            <person name="Ding Y."/>
            <person name="Chen G."/>
            <person name="Hawes A."/>
            <person name="Holder M."/>
            <person name="Jhangiani S."/>
            <person name="Johnson A."/>
            <person name="Khan Z."/>
            <person name="Li Z."/>
            <person name="Liu W."/>
            <person name="Liu X."/>
            <person name="Perez L."/>
            <person name="Shen H."/>
            <person name="Wang Q."/>
            <person name="Watt J."/>
            <person name="Xi L."/>
            <person name="Xin Y."/>
            <person name="Zhou J."/>
            <person name="Deng J."/>
            <person name="Jiang H."/>
            <person name="Liu Y."/>
            <person name="Qu J."/>
            <person name="Song X.-Z."/>
            <person name="Zhang L."/>
            <person name="Villasana D."/>
            <person name="Johnson A."/>
            <person name="Liu J."/>
            <person name="Liyanage D."/>
            <person name="Lorensuhewa L."/>
            <person name="Robinson T."/>
            <person name="Song A."/>
            <person name="Song B.-B."/>
            <person name="Dinh H."/>
            <person name="Thornton R."/>
            <person name="Coyle M."/>
            <person name="Francisco L."/>
            <person name="Jackson L."/>
            <person name="Javaid M."/>
            <person name="Korchina V."/>
            <person name="Kovar C."/>
            <person name="Mata R."/>
            <person name="Mathew T."/>
            <person name="Ngo R."/>
            <person name="Nguyen L."/>
            <person name="Nguyen N."/>
            <person name="Okwuonu G."/>
            <person name="Ongeri F."/>
            <person name="Pham C."/>
            <person name="Simmons D."/>
            <person name="Wilczek-Boney K."/>
            <person name="Hale W."/>
            <person name="Jakkamsetti A."/>
            <person name="Pham P."/>
            <person name="Ruth R."/>
            <person name="San Lucas F."/>
            <person name="Warren J."/>
            <person name="Zhang J."/>
            <person name="Zhao Z."/>
            <person name="Zhou C."/>
            <person name="Zhu D."/>
            <person name="Lee S."/>
            <person name="Bess C."/>
            <person name="Blankenburg K."/>
            <person name="Forbes L."/>
            <person name="Fu Q."/>
            <person name="Gubbala S."/>
            <person name="Hirani K."/>
            <person name="Jayaseelan J.C."/>
            <person name="Lara F."/>
            <person name="Munidasa M."/>
            <person name="Palculict T."/>
            <person name="Patil S."/>
            <person name="Pu L.-L."/>
            <person name="Saada N."/>
            <person name="Tang L."/>
            <person name="Weissenberger G."/>
            <person name="Zhu Y."/>
            <person name="Hemphill L."/>
            <person name="Shang Y."/>
            <person name="Youmans B."/>
            <person name="Ayvaz T."/>
            <person name="Ross M."/>
            <person name="Santibanez J."/>
            <person name="Aqrawi P."/>
            <person name="Gross S."/>
            <person name="Joshi V."/>
            <person name="Fowler G."/>
            <person name="Nazareth L."/>
            <person name="Reid J."/>
            <person name="Worley K."/>
            <person name="Petrosino J."/>
            <person name="Highlander S."/>
            <person name="Gibbs R."/>
        </authorList>
    </citation>
    <scope>NUCLEOTIDE SEQUENCE [LARGE SCALE GENOMIC DNA]</scope>
    <source>
        <strain evidence="2">ATCC 53516</strain>
    </source>
</reference>
<evidence type="ECO:0000256" key="1">
    <source>
        <dbReference type="SAM" id="Phobius"/>
    </source>
</evidence>
<keyword evidence="1" id="KW-0812">Transmembrane</keyword>
<evidence type="ECO:0000313" key="2">
    <source>
        <dbReference type="EMBL" id="EFH92375.1"/>
    </source>
</evidence>
<keyword evidence="1" id="KW-0472">Membrane</keyword>
<dbReference type="RefSeq" id="WP_002836214.1">
    <property type="nucleotide sequence ID" value="NZ_CM000955.1"/>
</dbReference>
<dbReference type="Proteomes" id="UP000004063">
    <property type="component" value="Chromosome"/>
</dbReference>
<accession>D6SA75</accession>
<keyword evidence="1" id="KW-1133">Transmembrane helix</keyword>
<feature type="transmembrane region" description="Helical" evidence="1">
    <location>
        <begin position="44"/>
        <end position="65"/>
    </location>
</feature>
<comment type="caution">
    <text evidence="2">The sequence shown here is derived from an EMBL/GenBank/DDBJ whole genome shotgun (WGS) entry which is preliminary data.</text>
</comment>
<feature type="transmembrane region" description="Helical" evidence="1">
    <location>
        <begin position="13"/>
        <end position="32"/>
    </location>
</feature>
<organism evidence="2">
    <name type="scientific">Finegoldia magna ATCC 53516</name>
    <dbReference type="NCBI Taxonomy" id="525282"/>
    <lineage>
        <taxon>Bacteria</taxon>
        <taxon>Bacillati</taxon>
        <taxon>Bacillota</taxon>
        <taxon>Tissierellia</taxon>
        <taxon>Tissierellales</taxon>
        <taxon>Peptoniphilaceae</taxon>
        <taxon>Finegoldia</taxon>
    </lineage>
</organism>